<feature type="transmembrane region" description="Helical" evidence="1">
    <location>
        <begin position="63"/>
        <end position="81"/>
    </location>
</feature>
<feature type="transmembrane region" description="Helical" evidence="1">
    <location>
        <begin position="365"/>
        <end position="387"/>
    </location>
</feature>
<dbReference type="AlphaFoldDB" id="A0A7V2T4A1"/>
<keyword evidence="1" id="KW-1133">Transmembrane helix</keyword>
<feature type="transmembrane region" description="Helical" evidence="1">
    <location>
        <begin position="240"/>
        <end position="260"/>
    </location>
</feature>
<reference evidence="2" key="1">
    <citation type="journal article" date="2020" name="mSystems">
        <title>Genome- and Community-Level Interaction Insights into Carbon Utilization and Element Cycling Functions of Hydrothermarchaeota in Hydrothermal Sediment.</title>
        <authorList>
            <person name="Zhou Z."/>
            <person name="Liu Y."/>
            <person name="Xu W."/>
            <person name="Pan J."/>
            <person name="Luo Z.H."/>
            <person name="Li M."/>
        </authorList>
    </citation>
    <scope>NUCLEOTIDE SEQUENCE [LARGE SCALE GENOMIC DNA]</scope>
    <source>
        <strain evidence="2">HyVt-493</strain>
    </source>
</reference>
<keyword evidence="1" id="KW-0472">Membrane</keyword>
<comment type="caution">
    <text evidence="2">The sequence shown here is derived from an EMBL/GenBank/DDBJ whole genome shotgun (WGS) entry which is preliminary data.</text>
</comment>
<feature type="transmembrane region" description="Helical" evidence="1">
    <location>
        <begin position="93"/>
        <end position="110"/>
    </location>
</feature>
<gene>
    <name evidence="2" type="ORF">ENJ51_09860</name>
</gene>
<proteinExistence type="predicted"/>
<feature type="transmembrane region" description="Helical" evidence="1">
    <location>
        <begin position="176"/>
        <end position="193"/>
    </location>
</feature>
<dbReference type="Proteomes" id="UP000885750">
    <property type="component" value="Unassembled WGS sequence"/>
</dbReference>
<dbReference type="Pfam" id="PF05940">
    <property type="entry name" value="NnrS"/>
    <property type="match status" value="1"/>
</dbReference>
<dbReference type="EMBL" id="DRMS01000370">
    <property type="protein sequence ID" value="HFC93103.1"/>
    <property type="molecule type" value="Genomic_DNA"/>
</dbReference>
<feature type="transmembrane region" description="Helical" evidence="1">
    <location>
        <begin position="338"/>
        <end position="359"/>
    </location>
</feature>
<protein>
    <submittedName>
        <fullName evidence="2">NnrS family protein</fullName>
    </submittedName>
</protein>
<evidence type="ECO:0000313" key="2">
    <source>
        <dbReference type="EMBL" id="HFC93103.1"/>
    </source>
</evidence>
<feature type="transmembrane region" description="Helical" evidence="1">
    <location>
        <begin position="150"/>
        <end position="170"/>
    </location>
</feature>
<dbReference type="InterPro" id="IPR010266">
    <property type="entry name" value="NnrS"/>
</dbReference>
<feature type="transmembrane region" description="Helical" evidence="1">
    <location>
        <begin position="302"/>
        <end position="326"/>
    </location>
</feature>
<accession>A0A7V2T4A1</accession>
<keyword evidence="1" id="KW-0812">Transmembrane</keyword>
<feature type="transmembrane region" description="Helical" evidence="1">
    <location>
        <begin position="214"/>
        <end position="234"/>
    </location>
</feature>
<feature type="transmembrane region" description="Helical" evidence="1">
    <location>
        <begin position="272"/>
        <end position="296"/>
    </location>
</feature>
<organism evidence="2">
    <name type="scientific">Leucothrix mucor</name>
    <dbReference type="NCBI Taxonomy" id="45248"/>
    <lineage>
        <taxon>Bacteria</taxon>
        <taxon>Pseudomonadati</taxon>
        <taxon>Pseudomonadota</taxon>
        <taxon>Gammaproteobacteria</taxon>
        <taxon>Thiotrichales</taxon>
        <taxon>Thiotrichaceae</taxon>
        <taxon>Leucothrix</taxon>
    </lineage>
</organism>
<evidence type="ECO:0000256" key="1">
    <source>
        <dbReference type="SAM" id="Phobius"/>
    </source>
</evidence>
<sequence>MLTIETPYPHKTAFLQLGFRPFFAAAMMMGVLGILMWMILYFTGWALPATQYPIIQWHAHEMVFGYGAALAAGFLLTAIRNWTGLKTIQNKPLLILFLLWTTARILPFVLPYSMLWLLALIDLSFNLFLAIAITLPIYKAHQWNNSAFPGKMILLLIANTLFYIGLLGIWSSALHIGLYAGFYIIVALIFTLGRRVIPFFIQNGVDYEFTAKNWKWLDISNLFLFLFFAIADITDDYYSIPYLTALLALALLILNSIRLYGWYTHGIWKKTLLWSLYIGYAWLVFGFLLKVLMAFLPISPFLAIHAFAYGGVGLITIGMMARVSLGHTGRNVFKPPKILGWVYSLLVIGAVVRVIFPLFNTSLYHWWIGIAQGVWIVAFTLLLFTYLPMFIKPRIDGRPG</sequence>
<feature type="transmembrane region" description="Helical" evidence="1">
    <location>
        <begin position="116"/>
        <end position="138"/>
    </location>
</feature>
<name>A0A7V2T4A1_LEUMU</name>
<feature type="transmembrane region" description="Helical" evidence="1">
    <location>
        <begin position="21"/>
        <end position="43"/>
    </location>
</feature>